<name>A0ABQ3VCC6_9CHLR</name>
<sequence>MNAQRKHFRALEHRTLTDACYTTTYPHVENKVPGQEEDSAYLKALVLARTDGEARIALVEQLKAQVEAGVYSCNNYQLARLLQASPTATALMGLKKNEIFVTHKNK</sequence>
<evidence type="ECO:0000313" key="1">
    <source>
        <dbReference type="EMBL" id="GHO83434.1"/>
    </source>
</evidence>
<dbReference type="RefSeq" id="WP_201361100.1">
    <property type="nucleotide sequence ID" value="NZ_BNJJ01000003.1"/>
</dbReference>
<protein>
    <submittedName>
        <fullName evidence="1">Uncharacterized protein</fullName>
    </submittedName>
</protein>
<gene>
    <name evidence="1" type="ORF">KSZ_14400</name>
</gene>
<organism evidence="1 2">
    <name type="scientific">Dictyobacter formicarum</name>
    <dbReference type="NCBI Taxonomy" id="2778368"/>
    <lineage>
        <taxon>Bacteria</taxon>
        <taxon>Bacillati</taxon>
        <taxon>Chloroflexota</taxon>
        <taxon>Ktedonobacteria</taxon>
        <taxon>Ktedonobacterales</taxon>
        <taxon>Dictyobacteraceae</taxon>
        <taxon>Dictyobacter</taxon>
    </lineage>
</organism>
<dbReference type="EMBL" id="BNJJ01000003">
    <property type="protein sequence ID" value="GHO83434.1"/>
    <property type="molecule type" value="Genomic_DNA"/>
</dbReference>
<proteinExistence type="predicted"/>
<keyword evidence="2" id="KW-1185">Reference proteome</keyword>
<evidence type="ECO:0000313" key="2">
    <source>
        <dbReference type="Proteomes" id="UP000635565"/>
    </source>
</evidence>
<comment type="caution">
    <text evidence="1">The sequence shown here is derived from an EMBL/GenBank/DDBJ whole genome shotgun (WGS) entry which is preliminary data.</text>
</comment>
<dbReference type="Proteomes" id="UP000635565">
    <property type="component" value="Unassembled WGS sequence"/>
</dbReference>
<accession>A0ABQ3VCC6</accession>
<reference evidence="1 2" key="1">
    <citation type="journal article" date="2021" name="Int. J. Syst. Evol. Microbiol.">
        <title>Reticulibacter mediterranei gen. nov., sp. nov., within the new family Reticulibacteraceae fam. nov., and Ktedonospora formicarum gen. nov., sp. nov., Ktedonobacter robiniae sp. nov., Dictyobacter formicarum sp. nov. and Dictyobacter arantiisoli sp. nov., belonging to the class Ktedonobacteria.</title>
        <authorList>
            <person name="Yabe S."/>
            <person name="Zheng Y."/>
            <person name="Wang C.M."/>
            <person name="Sakai Y."/>
            <person name="Abe K."/>
            <person name="Yokota A."/>
            <person name="Donadio S."/>
            <person name="Cavaletti L."/>
            <person name="Monciardini P."/>
        </authorList>
    </citation>
    <scope>NUCLEOTIDE SEQUENCE [LARGE SCALE GENOMIC DNA]</scope>
    <source>
        <strain evidence="1 2">SOSP1-9</strain>
    </source>
</reference>